<dbReference type="InterPro" id="IPR010414">
    <property type="entry name" value="FRG1"/>
</dbReference>
<keyword evidence="6" id="KW-1185">Reference proteome</keyword>
<evidence type="ECO:0000313" key="6">
    <source>
        <dbReference type="Proteomes" id="UP000193560"/>
    </source>
</evidence>
<evidence type="ECO:0000256" key="2">
    <source>
        <dbReference type="ARBA" id="ARBA00010878"/>
    </source>
</evidence>
<sequence length="261" mass="29994">MADKPPKKGKLLFKGEKKEKKKKRKHRDDEDRDQAQLSEDGWVRVDALDDFVGPIFITHPSDPTICLTVDENDRFLAYPLPDDVSPDEPMIVNQVFVGSRLLGSTTRFTFKSYRSKYLSSDKVGMTQCDREAISGLEEWEPVITEAGVAFQNTYGKFMMVDQVANGGFKIRTDAEDIGFCETFRVFCQARFKNKRRKEKKAKFNADQAELDNVKKNQSWGGGKLHMTREDTKRLKKAKSDGRINEAMLDRRALMKADRYCK</sequence>
<dbReference type="PANTHER" id="PTHR12928">
    <property type="entry name" value="FRG1 PROTEIN"/>
    <property type="match status" value="1"/>
</dbReference>
<dbReference type="GO" id="GO:0051015">
    <property type="term" value="F:actin filament binding"/>
    <property type="evidence" value="ECO:0007669"/>
    <property type="project" value="TreeGrafter"/>
</dbReference>
<dbReference type="GO" id="GO:0005730">
    <property type="term" value="C:nucleolus"/>
    <property type="evidence" value="ECO:0007669"/>
    <property type="project" value="UniProtKB-SubCell"/>
</dbReference>
<dbReference type="EMBL" id="MCGE01000044">
    <property type="protein sequence ID" value="ORZ05414.1"/>
    <property type="molecule type" value="Genomic_DNA"/>
</dbReference>
<dbReference type="SUPFAM" id="SSF50405">
    <property type="entry name" value="Actin-crosslinking proteins"/>
    <property type="match status" value="1"/>
</dbReference>
<proteinExistence type="inferred from homology"/>
<dbReference type="Pfam" id="PF06229">
    <property type="entry name" value="FRG1"/>
    <property type="match status" value="1"/>
</dbReference>
<name>A0A1X2HYN1_9FUNG</name>
<dbReference type="CDD" id="cd23339">
    <property type="entry name" value="beta-trefoil_FSCN_fungal_FRG1-like"/>
    <property type="match status" value="1"/>
</dbReference>
<keyword evidence="3" id="KW-0539">Nucleus</keyword>
<evidence type="ECO:0000256" key="3">
    <source>
        <dbReference type="ARBA" id="ARBA00023242"/>
    </source>
</evidence>
<gene>
    <name evidence="5" type="ORF">BCR42DRAFT_361745</name>
</gene>
<comment type="subcellular location">
    <subcellularLocation>
        <location evidence="1">Nucleus</location>
        <location evidence="1">Nucleolus</location>
    </subcellularLocation>
</comment>
<comment type="similarity">
    <text evidence="2">Belongs to the FRG1 family.</text>
</comment>
<evidence type="ECO:0000313" key="5">
    <source>
        <dbReference type="EMBL" id="ORZ05414.1"/>
    </source>
</evidence>
<organism evidence="5 6">
    <name type="scientific">Absidia repens</name>
    <dbReference type="NCBI Taxonomy" id="90262"/>
    <lineage>
        <taxon>Eukaryota</taxon>
        <taxon>Fungi</taxon>
        <taxon>Fungi incertae sedis</taxon>
        <taxon>Mucoromycota</taxon>
        <taxon>Mucoromycotina</taxon>
        <taxon>Mucoromycetes</taxon>
        <taxon>Mucorales</taxon>
        <taxon>Cunninghamellaceae</taxon>
        <taxon>Absidia</taxon>
    </lineage>
</organism>
<dbReference type="STRING" id="90262.A0A1X2HYN1"/>
<feature type="region of interest" description="Disordered" evidence="4">
    <location>
        <begin position="1"/>
        <end position="36"/>
    </location>
</feature>
<accession>A0A1X2HYN1</accession>
<dbReference type="OrthoDB" id="5539371at2759"/>
<evidence type="ECO:0000256" key="4">
    <source>
        <dbReference type="SAM" id="MobiDB-lite"/>
    </source>
</evidence>
<dbReference type="InterPro" id="IPR008999">
    <property type="entry name" value="Actin-crosslinking"/>
</dbReference>
<comment type="caution">
    <text evidence="5">The sequence shown here is derived from an EMBL/GenBank/DDBJ whole genome shotgun (WGS) entry which is preliminary data.</text>
</comment>
<evidence type="ECO:0000256" key="1">
    <source>
        <dbReference type="ARBA" id="ARBA00004604"/>
    </source>
</evidence>
<reference evidence="5 6" key="1">
    <citation type="submission" date="2016-07" db="EMBL/GenBank/DDBJ databases">
        <title>Pervasive Adenine N6-methylation of Active Genes in Fungi.</title>
        <authorList>
            <consortium name="DOE Joint Genome Institute"/>
            <person name="Mondo S.J."/>
            <person name="Dannebaum R.O."/>
            <person name="Kuo R.C."/>
            <person name="Labutti K."/>
            <person name="Haridas S."/>
            <person name="Kuo A."/>
            <person name="Salamov A."/>
            <person name="Ahrendt S.R."/>
            <person name="Lipzen A."/>
            <person name="Sullivan W."/>
            <person name="Andreopoulos W.B."/>
            <person name="Clum A."/>
            <person name="Lindquist E."/>
            <person name="Daum C."/>
            <person name="Ramamoorthy G.K."/>
            <person name="Gryganskyi A."/>
            <person name="Culley D."/>
            <person name="Magnuson J.K."/>
            <person name="James T.Y."/>
            <person name="O'Malley M.A."/>
            <person name="Stajich J.E."/>
            <person name="Spatafora J.W."/>
            <person name="Visel A."/>
            <person name="Grigoriev I.V."/>
        </authorList>
    </citation>
    <scope>NUCLEOTIDE SEQUENCE [LARGE SCALE GENOMIC DNA]</scope>
    <source>
        <strain evidence="5 6">NRRL 1336</strain>
    </source>
</reference>
<dbReference type="Gene3D" id="2.80.10.50">
    <property type="match status" value="1"/>
</dbReference>
<dbReference type="AlphaFoldDB" id="A0A1X2HYN1"/>
<dbReference type="Proteomes" id="UP000193560">
    <property type="component" value="Unassembled WGS sequence"/>
</dbReference>
<dbReference type="GO" id="GO:0071013">
    <property type="term" value="C:catalytic step 2 spliceosome"/>
    <property type="evidence" value="ECO:0007669"/>
    <property type="project" value="TreeGrafter"/>
</dbReference>
<dbReference type="PANTHER" id="PTHR12928:SF0">
    <property type="entry name" value="FSHD REGION GENE 1"/>
    <property type="match status" value="1"/>
</dbReference>
<protein>
    <submittedName>
        <fullName evidence="5">FRG1-like family-domain-containing protein</fullName>
    </submittedName>
</protein>